<dbReference type="SUPFAM" id="SSF50382">
    <property type="entry name" value="Agglutinin"/>
    <property type="match status" value="2"/>
</dbReference>
<proteinExistence type="inferred from homology"/>
<feature type="domain" description="Agglutinin" evidence="3">
    <location>
        <begin position="3"/>
        <end position="155"/>
    </location>
</feature>
<dbReference type="Gene3D" id="2.170.15.10">
    <property type="entry name" value="Proaerolysin, chain A, domain 3"/>
    <property type="match status" value="1"/>
</dbReference>
<accession>A0A2G5DFK2</accession>
<sequence>MAVALPRFVVLKSVCENKYLNFTNGEDDSLPVGFMKFNGVDIVSPFAKFELERAKSTVAKQKGWVHIRCCYNNKYWVKANGMLWVVAGAEEPEEDQYKPSCTLFKVEKNKSNVGFRHIQLGKFACLSRAGAQQFRGGMYLLSATLDKNLCLLYTPMNWENLVVFPKRVAFKGDNGRYLCSRIIDGYPYLQFAETARDETAEFEVTTIGNGCVRIKSLFSGKFWRRKPNWIWADSSDESGKDPNVLFWPVKISNNVVALRNMGNNYFCKRLTAEGKTSCLNAGTPSIASTAQLVMEELVISRKISHIDFQLPYARVYNEQLIALANGGATNEDYGTESKSFTLKLVYTEVKTTSWSNSVSFSLGAKTAIQISAVPLIAEGKIELSVDYTTSHEWGETHSTQQSVEASYTVTVPPRTRTNVSMVATRASCDVPFSYTQTDILSNGVPVTKILHDGVFTGGNYFNFDFKEKQVKLKM</sequence>
<keyword evidence="2" id="KW-1015">Disulfide bond</keyword>
<dbReference type="Proteomes" id="UP000230069">
    <property type="component" value="Unassembled WGS sequence"/>
</dbReference>
<evidence type="ECO:0000256" key="2">
    <source>
        <dbReference type="ARBA" id="ARBA00023157"/>
    </source>
</evidence>
<feature type="domain" description="Agglutinin" evidence="3">
    <location>
        <begin position="162"/>
        <end position="296"/>
    </location>
</feature>
<dbReference type="InterPro" id="IPR053237">
    <property type="entry name" value="Natterin_C"/>
</dbReference>
<organism evidence="4 5">
    <name type="scientific">Aquilegia coerulea</name>
    <name type="common">Rocky mountain columbine</name>
    <dbReference type="NCBI Taxonomy" id="218851"/>
    <lineage>
        <taxon>Eukaryota</taxon>
        <taxon>Viridiplantae</taxon>
        <taxon>Streptophyta</taxon>
        <taxon>Embryophyta</taxon>
        <taxon>Tracheophyta</taxon>
        <taxon>Spermatophyta</taxon>
        <taxon>Magnoliopsida</taxon>
        <taxon>Ranunculales</taxon>
        <taxon>Ranunculaceae</taxon>
        <taxon>Thalictroideae</taxon>
        <taxon>Aquilegia</taxon>
    </lineage>
</organism>
<dbReference type="CDD" id="cd00257">
    <property type="entry name" value="beta-trefoil_FSCN-like"/>
    <property type="match status" value="1"/>
</dbReference>
<dbReference type="EMBL" id="KZ305037">
    <property type="protein sequence ID" value="PIA42252.1"/>
    <property type="molecule type" value="Genomic_DNA"/>
</dbReference>
<comment type="similarity">
    <text evidence="1">Belongs to the aerolysin family.</text>
</comment>
<protein>
    <recommendedName>
        <fullName evidence="3">Agglutinin domain-containing protein</fullName>
    </recommendedName>
</protein>
<reference evidence="4 5" key="1">
    <citation type="submission" date="2017-09" db="EMBL/GenBank/DDBJ databases">
        <title>WGS assembly of Aquilegia coerulea Goldsmith.</title>
        <authorList>
            <person name="Hodges S."/>
            <person name="Kramer E."/>
            <person name="Nordborg M."/>
            <person name="Tomkins J."/>
            <person name="Borevitz J."/>
            <person name="Derieg N."/>
            <person name="Yan J."/>
            <person name="Mihaltcheva S."/>
            <person name="Hayes R.D."/>
            <person name="Rokhsar D."/>
        </authorList>
    </citation>
    <scope>NUCLEOTIDE SEQUENCE [LARGE SCALE GENOMIC DNA]</scope>
    <source>
        <strain evidence="5">cv. Goldsmith</strain>
    </source>
</reference>
<dbReference type="Pfam" id="PF07468">
    <property type="entry name" value="Agglutinin"/>
    <property type="match status" value="2"/>
</dbReference>
<dbReference type="InParanoid" id="A0A2G5DFK2"/>
<evidence type="ECO:0000313" key="5">
    <source>
        <dbReference type="Proteomes" id="UP000230069"/>
    </source>
</evidence>
<dbReference type="Gene3D" id="2.80.10.50">
    <property type="match status" value="2"/>
</dbReference>
<dbReference type="AlphaFoldDB" id="A0A2G5DFK2"/>
<evidence type="ECO:0000313" key="4">
    <source>
        <dbReference type="EMBL" id="PIA42252.1"/>
    </source>
</evidence>
<dbReference type="Pfam" id="PF01117">
    <property type="entry name" value="Aerolysin"/>
    <property type="match status" value="1"/>
</dbReference>
<dbReference type="InterPro" id="IPR008998">
    <property type="entry name" value="Agglutinin"/>
</dbReference>
<dbReference type="PANTHER" id="PTHR39244:SF5">
    <property type="entry name" value="NATTERIN-3-LIKE"/>
    <property type="match status" value="1"/>
</dbReference>
<gene>
    <name evidence="4" type="ORF">AQUCO_02000013v1</name>
</gene>
<name>A0A2G5DFK2_AQUCA</name>
<keyword evidence="5" id="KW-1185">Reference proteome</keyword>
<dbReference type="InterPro" id="IPR036242">
    <property type="entry name" value="Agglutinin_dom_sf"/>
</dbReference>
<dbReference type="SUPFAM" id="SSF56973">
    <property type="entry name" value="Aerolisin/ETX pore-forming domain"/>
    <property type="match status" value="1"/>
</dbReference>
<dbReference type="PANTHER" id="PTHR39244">
    <property type="entry name" value="NATTERIN-4"/>
    <property type="match status" value="1"/>
</dbReference>
<dbReference type="OrthoDB" id="4948898at2759"/>
<dbReference type="SMART" id="SM00791">
    <property type="entry name" value="Agglutinin"/>
    <property type="match status" value="2"/>
</dbReference>
<dbReference type="InterPro" id="IPR055267">
    <property type="entry name" value="Aerolysin-like_C"/>
</dbReference>
<evidence type="ECO:0000259" key="3">
    <source>
        <dbReference type="SMART" id="SM00791"/>
    </source>
</evidence>
<dbReference type="CDD" id="cd20216">
    <property type="entry name" value="PFM_HFR-2-like"/>
    <property type="match status" value="1"/>
</dbReference>
<evidence type="ECO:0000256" key="1">
    <source>
        <dbReference type="ARBA" id="ARBA00009831"/>
    </source>
</evidence>